<protein>
    <recommendedName>
        <fullName evidence="14">Rad50/SbcC-type AAA domain-containing protein</fullName>
    </recommendedName>
</protein>
<keyword evidence="5" id="KW-0547">Nucleotide-binding</keyword>
<keyword evidence="16" id="KW-1185">Reference proteome</keyword>
<gene>
    <name evidence="15" type="ORF">WICPIJ_003854</name>
</gene>
<evidence type="ECO:0000256" key="6">
    <source>
        <dbReference type="ARBA" id="ARBA00022763"/>
    </source>
</evidence>
<dbReference type="AlphaFoldDB" id="A0A9P8Q6R0"/>
<feature type="coiled-coil region" evidence="12">
    <location>
        <begin position="369"/>
        <end position="470"/>
    </location>
</feature>
<evidence type="ECO:0000256" key="5">
    <source>
        <dbReference type="ARBA" id="ARBA00022741"/>
    </source>
</evidence>
<keyword evidence="8 12" id="KW-0175">Coiled coil</keyword>
<keyword evidence="4" id="KW-0158">Chromosome</keyword>
<comment type="subcellular location">
    <subcellularLocation>
        <location evidence="2">Chromosome</location>
    </subcellularLocation>
    <subcellularLocation>
        <location evidence="1">Nucleus</location>
    </subcellularLocation>
</comment>
<feature type="coiled-coil region" evidence="12">
    <location>
        <begin position="798"/>
        <end position="825"/>
    </location>
</feature>
<evidence type="ECO:0000256" key="1">
    <source>
        <dbReference type="ARBA" id="ARBA00004123"/>
    </source>
</evidence>
<dbReference type="SUPFAM" id="SSF52540">
    <property type="entry name" value="P-loop containing nucleoside triphosphate hydrolases"/>
    <property type="match status" value="2"/>
</dbReference>
<evidence type="ECO:0000256" key="3">
    <source>
        <dbReference type="ARBA" id="ARBA00006793"/>
    </source>
</evidence>
<comment type="similarity">
    <text evidence="3">Belongs to the SMC family. SMC6 subfamily.</text>
</comment>
<dbReference type="GO" id="GO:0030915">
    <property type="term" value="C:Smc5-Smc6 complex"/>
    <property type="evidence" value="ECO:0007669"/>
    <property type="project" value="TreeGrafter"/>
</dbReference>
<reference evidence="15" key="2">
    <citation type="submission" date="2021-01" db="EMBL/GenBank/DDBJ databases">
        <authorList>
            <person name="Schikora-Tamarit M.A."/>
        </authorList>
    </citation>
    <scope>NUCLEOTIDE SEQUENCE</scope>
    <source>
        <strain evidence="15">CBS2887</strain>
    </source>
</reference>
<dbReference type="GO" id="GO:0016887">
    <property type="term" value="F:ATP hydrolysis activity"/>
    <property type="evidence" value="ECO:0007669"/>
    <property type="project" value="InterPro"/>
</dbReference>
<sequence>MTREDLDYNRQPGKRPRESDSDNEGDEDQNVDIEFMLTQPPQDEKKRELKFRKKIQKQEFKQSQVTQVDSSAESEEYAGHIKRVSLRNFMSHANFELEFGPRLNFIIGHNGSGKSAILTAICVCLGAKATETNRGSNLKSLIKEGTNSSTITVVLSNEGSDAFDQDKFGKEIIIERTIKRDNSPSPYVMKNQFGKKVSQKKADLEKMLDTFNIAVSNPMSFLSQDAARSFLTASSDEQKYNYFMKGTQMQEIIENFNNSNQELATMGLKLASIRTVVEGLKKKEEAAAALYEKISLADNITAEIRLYNGKFLWVQAENSIQNKATMQQKIIEYDDAKVKLESQMGTFKEQYDNIDGEILATHTEQNIIINDHEEAKAEYEEKKKIANAVIHNAEAARSELERKAHELAQVQKNLAELENDISIEVDRINRQQGGSREVLEAQHQQFLAKKQSLQEQEQSLTQELESFDENNRRELGQIQSRLSSVTDGISETESYIDQIRQSQRDSDPIHSYDSPYQNLVRMINAKQHLFRTPPIGPLGRYISIKPEHQDWAKYLDPVMGAGLNTFVVTNYEDLKILRKMGNECRCDGNFTARKPERFDYSHGLPDRRFLTVLDVLEFKNEEVKYALIDSHKIESSVLANSRDEGQGIIEAHTRNVGQTLVKFPGRDGGPDSVIKFSQNPNSGLRQDSVKASGGKRKITVQNMSAELPQQERLRADLLRDKAQLKKELDHLTNSLSQKKAGIQKQLNEIRRSMKKLDNDIYQIEKKLESENDSGKLDELNHQRSTFLENIQFLSTVSIPSLQRALEEEEAKKELVHNEYKEALAAVKRIQDSKRQLEEFVINKQQEKQILSQTIEKFHNTLKMIDIKKAKKLQAIDQESIEIEQQTKNAEKFCSKDEADKIKLNDPNKLHQQINKLKKKLSTASEKLAKSPETIVDEFRQAKQEYAQAMKEFTNISEARNTLKNSLTYRVNTFKSNKLNTFMESNYDFEKSLAFRGFSGKISFDDVHKKLTMTVRTKNDKESRHVDSLSGGEKSFSQISFLLATWKPMRSTIKGLDEFDVFMDQVNRKIGMRLMLSKLSQERKAQTIFITPQDIGQIADLDKNLVRIHRIKDPRANQH</sequence>
<dbReference type="InterPro" id="IPR027417">
    <property type="entry name" value="P-loop_NTPase"/>
</dbReference>
<evidence type="ECO:0000256" key="13">
    <source>
        <dbReference type="SAM" id="MobiDB-lite"/>
    </source>
</evidence>
<reference evidence="15" key="1">
    <citation type="journal article" date="2021" name="Open Biol.">
        <title>Shared evolutionary footprints suggest mitochondrial oxidative damage underlies multiple complex I losses in fungi.</title>
        <authorList>
            <person name="Schikora-Tamarit M.A."/>
            <person name="Marcet-Houben M."/>
            <person name="Nosek J."/>
            <person name="Gabaldon T."/>
        </authorList>
    </citation>
    <scope>NUCLEOTIDE SEQUENCE</scope>
    <source>
        <strain evidence="15">CBS2887</strain>
    </source>
</reference>
<keyword evidence="10" id="KW-0234">DNA repair</keyword>
<dbReference type="GO" id="GO:0005634">
    <property type="term" value="C:nucleus"/>
    <property type="evidence" value="ECO:0007669"/>
    <property type="project" value="UniProtKB-SubCell"/>
</dbReference>
<dbReference type="GO" id="GO:0005524">
    <property type="term" value="F:ATP binding"/>
    <property type="evidence" value="ECO:0007669"/>
    <property type="project" value="UniProtKB-KW"/>
</dbReference>
<keyword evidence="6" id="KW-0227">DNA damage</keyword>
<evidence type="ECO:0000256" key="4">
    <source>
        <dbReference type="ARBA" id="ARBA00022454"/>
    </source>
</evidence>
<feature type="domain" description="Rad50/SbcC-type AAA" evidence="14">
    <location>
        <begin position="83"/>
        <end position="288"/>
    </location>
</feature>
<dbReference type="GO" id="GO:0003697">
    <property type="term" value="F:single-stranded DNA binding"/>
    <property type="evidence" value="ECO:0007669"/>
    <property type="project" value="TreeGrafter"/>
</dbReference>
<keyword evidence="7" id="KW-0067">ATP-binding</keyword>
<evidence type="ECO:0000259" key="14">
    <source>
        <dbReference type="Pfam" id="PF13476"/>
    </source>
</evidence>
<dbReference type="InterPro" id="IPR038729">
    <property type="entry name" value="Rad50/SbcC_AAA"/>
</dbReference>
<dbReference type="PANTHER" id="PTHR19306">
    <property type="entry name" value="STRUCTURAL MAINTENANCE OF CHROMOSOMES 5,6 SMC5, SMC6"/>
    <property type="match status" value="1"/>
</dbReference>
<keyword evidence="11" id="KW-0539">Nucleus</keyword>
<evidence type="ECO:0000256" key="7">
    <source>
        <dbReference type="ARBA" id="ARBA00022840"/>
    </source>
</evidence>
<evidence type="ECO:0000313" key="16">
    <source>
        <dbReference type="Proteomes" id="UP000774326"/>
    </source>
</evidence>
<evidence type="ECO:0000256" key="8">
    <source>
        <dbReference type="ARBA" id="ARBA00023054"/>
    </source>
</evidence>
<dbReference type="GO" id="GO:0003684">
    <property type="term" value="F:damaged DNA binding"/>
    <property type="evidence" value="ECO:0007669"/>
    <property type="project" value="TreeGrafter"/>
</dbReference>
<accession>A0A9P8Q6R0</accession>
<dbReference type="Proteomes" id="UP000774326">
    <property type="component" value="Unassembled WGS sequence"/>
</dbReference>
<dbReference type="GO" id="GO:0035861">
    <property type="term" value="C:site of double-strand break"/>
    <property type="evidence" value="ECO:0007669"/>
    <property type="project" value="TreeGrafter"/>
</dbReference>
<proteinExistence type="inferred from homology"/>
<evidence type="ECO:0000256" key="11">
    <source>
        <dbReference type="ARBA" id="ARBA00023242"/>
    </source>
</evidence>
<evidence type="ECO:0000313" key="15">
    <source>
        <dbReference type="EMBL" id="KAH3685193.1"/>
    </source>
</evidence>
<dbReference type="PANTHER" id="PTHR19306:SF6">
    <property type="entry name" value="STRUCTURAL MAINTENANCE OF CHROMOSOMES PROTEIN 6"/>
    <property type="match status" value="1"/>
</dbReference>
<dbReference type="EMBL" id="JAEUBG010002103">
    <property type="protein sequence ID" value="KAH3685193.1"/>
    <property type="molecule type" value="Genomic_DNA"/>
</dbReference>
<dbReference type="GO" id="GO:0000724">
    <property type="term" value="P:double-strand break repair via homologous recombination"/>
    <property type="evidence" value="ECO:0007669"/>
    <property type="project" value="TreeGrafter"/>
</dbReference>
<feature type="compositionally biased region" description="Acidic residues" evidence="13">
    <location>
        <begin position="21"/>
        <end position="31"/>
    </location>
</feature>
<evidence type="ECO:0000256" key="10">
    <source>
        <dbReference type="ARBA" id="ARBA00023204"/>
    </source>
</evidence>
<evidence type="ECO:0000256" key="12">
    <source>
        <dbReference type="SAM" id="Coils"/>
    </source>
</evidence>
<comment type="caution">
    <text evidence="15">The sequence shown here is derived from an EMBL/GenBank/DDBJ whole genome shotgun (WGS) entry which is preliminary data.</text>
</comment>
<dbReference type="Gene3D" id="3.40.50.300">
    <property type="entry name" value="P-loop containing nucleotide triphosphate hydrolases"/>
    <property type="match status" value="2"/>
</dbReference>
<keyword evidence="9" id="KW-0233">DNA recombination</keyword>
<organism evidence="15 16">
    <name type="scientific">Wickerhamomyces pijperi</name>
    <name type="common">Yeast</name>
    <name type="synonym">Pichia pijperi</name>
    <dbReference type="NCBI Taxonomy" id="599730"/>
    <lineage>
        <taxon>Eukaryota</taxon>
        <taxon>Fungi</taxon>
        <taxon>Dikarya</taxon>
        <taxon>Ascomycota</taxon>
        <taxon>Saccharomycotina</taxon>
        <taxon>Saccharomycetes</taxon>
        <taxon>Phaffomycetales</taxon>
        <taxon>Wickerhamomycetaceae</taxon>
        <taxon>Wickerhamomyces</taxon>
    </lineage>
</organism>
<dbReference type="Pfam" id="PF13476">
    <property type="entry name" value="AAA_23"/>
    <property type="match status" value="1"/>
</dbReference>
<evidence type="ECO:0000256" key="9">
    <source>
        <dbReference type="ARBA" id="ARBA00023172"/>
    </source>
</evidence>
<dbReference type="OrthoDB" id="10265785at2759"/>
<evidence type="ECO:0000256" key="2">
    <source>
        <dbReference type="ARBA" id="ARBA00004286"/>
    </source>
</evidence>
<feature type="region of interest" description="Disordered" evidence="13">
    <location>
        <begin position="1"/>
        <end position="32"/>
    </location>
</feature>
<feature type="coiled-coil region" evidence="12">
    <location>
        <begin position="707"/>
        <end position="773"/>
    </location>
</feature>
<name>A0A9P8Q6R0_WICPI</name>